<evidence type="ECO:0000313" key="3">
    <source>
        <dbReference type="Proteomes" id="UP001225761"/>
    </source>
</evidence>
<feature type="transmembrane region" description="Helical" evidence="1">
    <location>
        <begin position="15"/>
        <end position="39"/>
    </location>
</feature>
<keyword evidence="3" id="KW-1185">Reference proteome</keyword>
<reference evidence="2 3" key="1">
    <citation type="submission" date="2023-05" db="EMBL/GenBank/DDBJ databases">
        <title>Novel species of genus Flectobacillus isolated from stream in China.</title>
        <authorList>
            <person name="Lu H."/>
        </authorList>
    </citation>
    <scope>NUCLEOTIDE SEQUENCE [LARGE SCALE GENOMIC DNA]</scope>
    <source>
        <strain evidence="2 3">LFS242W</strain>
    </source>
</reference>
<organism evidence="2 3">
    <name type="scientific">Flectobacillus rivi</name>
    <dbReference type="NCBI Taxonomy" id="2984209"/>
    <lineage>
        <taxon>Bacteria</taxon>
        <taxon>Pseudomonadati</taxon>
        <taxon>Bacteroidota</taxon>
        <taxon>Cytophagia</taxon>
        <taxon>Cytophagales</taxon>
        <taxon>Flectobacillaceae</taxon>
        <taxon>Flectobacillus</taxon>
    </lineage>
</organism>
<name>A0ABT6Z1G7_9BACT</name>
<dbReference type="RefSeq" id="WP_283381750.1">
    <property type="nucleotide sequence ID" value="NZ_JASHIE010000006.1"/>
</dbReference>
<evidence type="ECO:0000313" key="2">
    <source>
        <dbReference type="EMBL" id="MDI9874986.1"/>
    </source>
</evidence>
<protein>
    <submittedName>
        <fullName evidence="2">Uncharacterized protein</fullName>
    </submittedName>
</protein>
<evidence type="ECO:0000256" key="1">
    <source>
        <dbReference type="SAM" id="Phobius"/>
    </source>
</evidence>
<keyword evidence="1" id="KW-0472">Membrane</keyword>
<accession>A0ABT6Z1G7</accession>
<sequence length="160" mass="18519">MSAFQDEDEGWNYGFISKILLIVFAIVGIIVLTFSAIFGHLKRKRDENKHENVNENILENIQNITTSHENINQESQNTTIGFVIMKSCEKRDVFLSQVGIDEGILDLVVEENFDKPFEEFENMDVFRLASIIQKDKSIYDELDIDSKHAILELARNYDEN</sequence>
<comment type="caution">
    <text evidence="2">The sequence shown here is derived from an EMBL/GenBank/DDBJ whole genome shotgun (WGS) entry which is preliminary data.</text>
</comment>
<proteinExistence type="predicted"/>
<keyword evidence="1" id="KW-0812">Transmembrane</keyword>
<keyword evidence="1" id="KW-1133">Transmembrane helix</keyword>
<dbReference type="Proteomes" id="UP001225761">
    <property type="component" value="Unassembled WGS sequence"/>
</dbReference>
<gene>
    <name evidence="2" type="ORF">QM481_10650</name>
</gene>
<dbReference type="EMBL" id="JASHIE010000006">
    <property type="protein sequence ID" value="MDI9874986.1"/>
    <property type="molecule type" value="Genomic_DNA"/>
</dbReference>